<dbReference type="RefSeq" id="WP_378611488.1">
    <property type="nucleotide sequence ID" value="NZ_JBHSAX010000006.1"/>
</dbReference>
<dbReference type="Pfam" id="PF13827">
    <property type="entry name" value="DUF4189"/>
    <property type="match status" value="1"/>
</dbReference>
<reference evidence="4" key="1">
    <citation type="journal article" date="2019" name="Int. J. Syst. Evol. Microbiol.">
        <title>The Global Catalogue of Microorganisms (GCM) 10K type strain sequencing project: providing services to taxonomists for standard genome sequencing and annotation.</title>
        <authorList>
            <consortium name="The Broad Institute Genomics Platform"/>
            <consortium name="The Broad Institute Genome Sequencing Center for Infectious Disease"/>
            <person name="Wu L."/>
            <person name="Ma J."/>
        </authorList>
    </citation>
    <scope>NUCLEOTIDE SEQUENCE [LARGE SCALE GENOMIC DNA]</scope>
    <source>
        <strain evidence="4">CGMCC 4.7330</strain>
    </source>
</reference>
<accession>A0ABV8DP51</accession>
<evidence type="ECO:0000313" key="4">
    <source>
        <dbReference type="Proteomes" id="UP001595696"/>
    </source>
</evidence>
<feature type="chain" id="PRO_5045455959" evidence="1">
    <location>
        <begin position="30"/>
        <end position="141"/>
    </location>
</feature>
<comment type="caution">
    <text evidence="3">The sequence shown here is derived from an EMBL/GenBank/DDBJ whole genome shotgun (WGS) entry which is preliminary data.</text>
</comment>
<sequence length="141" mass="13929">MRVMGKVGFAVAAGALAVGSVFGAGTANAAGQHAAIAVSNSTLYYGVSADLASFDEAKKGALDNCGEADCKILASWANGCGALVASDDGYAAESGPNRAAAERAAYELISRITPTAVLANTGSAQLSGARIVEVVCTGNAR</sequence>
<keyword evidence="1" id="KW-0732">Signal</keyword>
<proteinExistence type="predicted"/>
<feature type="domain" description="DUF4189" evidence="2">
    <location>
        <begin position="34"/>
        <end position="107"/>
    </location>
</feature>
<dbReference type="EMBL" id="JBHSAX010000006">
    <property type="protein sequence ID" value="MFC3961733.1"/>
    <property type="molecule type" value="Genomic_DNA"/>
</dbReference>
<feature type="signal peptide" evidence="1">
    <location>
        <begin position="1"/>
        <end position="29"/>
    </location>
</feature>
<keyword evidence="4" id="KW-1185">Reference proteome</keyword>
<name>A0ABV8DP51_9NOCA</name>
<gene>
    <name evidence="3" type="ORF">ACFO0B_07005</name>
</gene>
<evidence type="ECO:0000313" key="3">
    <source>
        <dbReference type="EMBL" id="MFC3961733.1"/>
    </source>
</evidence>
<dbReference type="Proteomes" id="UP001595696">
    <property type="component" value="Unassembled WGS sequence"/>
</dbReference>
<evidence type="ECO:0000256" key="1">
    <source>
        <dbReference type="SAM" id="SignalP"/>
    </source>
</evidence>
<organism evidence="3 4">
    <name type="scientific">Nocardia jiangsuensis</name>
    <dbReference type="NCBI Taxonomy" id="1691563"/>
    <lineage>
        <taxon>Bacteria</taxon>
        <taxon>Bacillati</taxon>
        <taxon>Actinomycetota</taxon>
        <taxon>Actinomycetes</taxon>
        <taxon>Mycobacteriales</taxon>
        <taxon>Nocardiaceae</taxon>
        <taxon>Nocardia</taxon>
    </lineage>
</organism>
<dbReference type="InterPro" id="IPR025240">
    <property type="entry name" value="DUF4189"/>
</dbReference>
<protein>
    <submittedName>
        <fullName evidence="3">DUF4189 domain-containing protein</fullName>
    </submittedName>
</protein>
<evidence type="ECO:0000259" key="2">
    <source>
        <dbReference type="Pfam" id="PF13827"/>
    </source>
</evidence>